<feature type="transmembrane region" description="Helical" evidence="2">
    <location>
        <begin position="6"/>
        <end position="23"/>
    </location>
</feature>
<gene>
    <name evidence="3" type="ORF">FHS23_000467</name>
</gene>
<feature type="transmembrane region" description="Helical" evidence="2">
    <location>
        <begin position="107"/>
        <end position="127"/>
    </location>
</feature>
<keyword evidence="2" id="KW-0472">Membrane</keyword>
<dbReference type="RefSeq" id="WP_183647031.1">
    <property type="nucleotide sequence ID" value="NZ_JACHWU010000001.1"/>
</dbReference>
<keyword evidence="4" id="KW-1185">Reference proteome</keyword>
<name>A0A839RWH9_9PSEU</name>
<keyword evidence="2" id="KW-0812">Transmembrane</keyword>
<feature type="region of interest" description="Disordered" evidence="1">
    <location>
        <begin position="374"/>
        <end position="408"/>
    </location>
</feature>
<evidence type="ECO:0000256" key="2">
    <source>
        <dbReference type="SAM" id="Phobius"/>
    </source>
</evidence>
<protein>
    <recommendedName>
        <fullName evidence="5">Glycosyltransferase RgtA/B/C/D-like domain-containing protein</fullName>
    </recommendedName>
</protein>
<dbReference type="EMBL" id="JACHWU010000001">
    <property type="protein sequence ID" value="MBB3049472.1"/>
    <property type="molecule type" value="Genomic_DNA"/>
</dbReference>
<feature type="transmembrane region" description="Helical" evidence="2">
    <location>
        <begin position="338"/>
        <end position="358"/>
    </location>
</feature>
<evidence type="ECO:0000256" key="1">
    <source>
        <dbReference type="SAM" id="MobiDB-lite"/>
    </source>
</evidence>
<reference evidence="3 4" key="1">
    <citation type="submission" date="2020-08" db="EMBL/GenBank/DDBJ databases">
        <title>Genomic Encyclopedia of Type Strains, Phase III (KMG-III): the genomes of soil and plant-associated and newly described type strains.</title>
        <authorList>
            <person name="Whitman W."/>
        </authorList>
    </citation>
    <scope>NUCLEOTIDE SEQUENCE [LARGE SCALE GENOMIC DNA]</scope>
    <source>
        <strain evidence="3 4">CECT 8577</strain>
    </source>
</reference>
<sequence length="583" mass="60423">MIATAVVVALWVCLAVLLVVVWPRLSVHRGWRLVTLAVTVAASLVHQLAYGTVPDQAHIGFRYARNIAEGYGPVFNPGEPVEGYTDFAWIVLLALVRALTGWGVEPVAVTLGIVCALGCVLVAYTLTGRILRWSGRAPAFAVAAAVVTAATGALAAYGPSGLSTPLFVLLVLTLVYTLVTGHIVLAGVVAALAVMTRLDGVVVAVVTGCWLVVAALRRRVPRPSPAVYVAGAAVPLVPWVAWRLTYYGDSVPTAVVARLVRASDSLVGRFEAGWTYVTDFALTYQAFLLIAAVTIGVLSYRRRLPGATYVWLLLALALAEAGYVVAIGGGSLPAWERLAAVPVLLAVAAASGFALAGMPTAAATGTASATDTAIPAGTAGSRTSATASGSASGTSPSPSSETVSGGVTGVMPTGRGVAVVAVVLAGLSVTFGMTRALPAMQELRAVENQLDEIGEWLGERLTPGTVVSAVPAGALAAAAGPRLYVVDPSGTTDTHLARHPEDHAYVVRDRMPAVVVDAAGGYLPSRTCSIRTDYAGPYEVVPFRRAGGDTTGGRWVELYLHRPQADLLTDRLTADPRFTAEPC</sequence>
<feature type="transmembrane region" description="Helical" evidence="2">
    <location>
        <begin position="139"/>
        <end position="159"/>
    </location>
</feature>
<keyword evidence="2" id="KW-1133">Transmembrane helix</keyword>
<evidence type="ECO:0000313" key="4">
    <source>
        <dbReference type="Proteomes" id="UP000550714"/>
    </source>
</evidence>
<proteinExistence type="predicted"/>
<feature type="transmembrane region" description="Helical" evidence="2">
    <location>
        <begin position="30"/>
        <end position="50"/>
    </location>
</feature>
<feature type="transmembrane region" description="Helical" evidence="2">
    <location>
        <begin position="166"/>
        <end position="194"/>
    </location>
</feature>
<evidence type="ECO:0008006" key="5">
    <source>
        <dbReference type="Google" id="ProtNLM"/>
    </source>
</evidence>
<evidence type="ECO:0000313" key="3">
    <source>
        <dbReference type="EMBL" id="MBB3049472.1"/>
    </source>
</evidence>
<dbReference type="AlphaFoldDB" id="A0A839RWH9"/>
<accession>A0A839RWH9</accession>
<feature type="transmembrane region" description="Helical" evidence="2">
    <location>
        <begin position="280"/>
        <end position="298"/>
    </location>
</feature>
<feature type="compositionally biased region" description="Low complexity" evidence="1">
    <location>
        <begin position="374"/>
        <end position="405"/>
    </location>
</feature>
<organism evidence="3 4">
    <name type="scientific">Prauserella isguenensis</name>
    <dbReference type="NCBI Taxonomy" id="1470180"/>
    <lineage>
        <taxon>Bacteria</taxon>
        <taxon>Bacillati</taxon>
        <taxon>Actinomycetota</taxon>
        <taxon>Actinomycetes</taxon>
        <taxon>Pseudonocardiales</taxon>
        <taxon>Pseudonocardiaceae</taxon>
        <taxon>Prauserella</taxon>
    </lineage>
</organism>
<feature type="transmembrane region" description="Helical" evidence="2">
    <location>
        <begin position="310"/>
        <end position="332"/>
    </location>
</feature>
<feature type="transmembrane region" description="Helical" evidence="2">
    <location>
        <begin position="225"/>
        <end position="242"/>
    </location>
</feature>
<feature type="transmembrane region" description="Helical" evidence="2">
    <location>
        <begin position="200"/>
        <end position="216"/>
    </location>
</feature>
<comment type="caution">
    <text evidence="3">The sequence shown here is derived from an EMBL/GenBank/DDBJ whole genome shotgun (WGS) entry which is preliminary data.</text>
</comment>
<dbReference type="Proteomes" id="UP000550714">
    <property type="component" value="Unassembled WGS sequence"/>
</dbReference>